<feature type="region of interest" description="Disordered" evidence="1">
    <location>
        <begin position="414"/>
        <end position="445"/>
    </location>
</feature>
<organism evidence="3 4">
    <name type="scientific">Hohenbuehelia grisea</name>
    <dbReference type="NCBI Taxonomy" id="104357"/>
    <lineage>
        <taxon>Eukaryota</taxon>
        <taxon>Fungi</taxon>
        <taxon>Dikarya</taxon>
        <taxon>Basidiomycota</taxon>
        <taxon>Agaricomycotina</taxon>
        <taxon>Agaricomycetes</taxon>
        <taxon>Agaricomycetidae</taxon>
        <taxon>Agaricales</taxon>
        <taxon>Pleurotineae</taxon>
        <taxon>Pleurotaceae</taxon>
        <taxon>Hohenbuehelia</taxon>
    </lineage>
</organism>
<feature type="transmembrane region" description="Helical" evidence="2">
    <location>
        <begin position="266"/>
        <end position="283"/>
    </location>
</feature>
<feature type="transmembrane region" description="Helical" evidence="2">
    <location>
        <begin position="241"/>
        <end position="260"/>
    </location>
</feature>
<feature type="region of interest" description="Disordered" evidence="1">
    <location>
        <begin position="1"/>
        <end position="25"/>
    </location>
</feature>
<keyword evidence="4" id="KW-1185">Reference proteome</keyword>
<proteinExistence type="predicted"/>
<comment type="caution">
    <text evidence="3">The sequence shown here is derived from an EMBL/GenBank/DDBJ whole genome shotgun (WGS) entry which is preliminary data.</text>
</comment>
<sequence>MSSSPPPVAPTPTTPSMSGAPGFDSLASPPHSLSQLSVPYIAGAGSYPPALMFIVSYHRAAITALSKGTSPNVPPIVFEEVRAASKDLLASYGFQWPEILDQSFPPADPEAERGAGLVYETAHIDGKPYLKLTSSNARPTPLQVFALKVLTYTFPLLALRTFLPPENTRLPSSAPRSNVPPTIRRIQIPIDANQVHIPPNVNNLLQEMGLPQIRLPNQPNAPNPNLPGIMADLRRIPFRPLFAPLLMLLFRTVLLLYFVAPARKPVFAVLLLAWVFYECWQAVRNTLGRGLRRGAAPGAAVPVNANGAPAGAAAPPLALQPGMNFAGGQPGAAGVPNLLARPGVNGFEQQLSAFFGNMATLNIEQEEQALAAPNGVVPVEPGFGHKLMAFFALFFSTVHPAAWNKRRTALRQREGRIRMEASARRQEERDEGDPDSTAPELVEDRAFNQRRRALIDHHNRRPKWVRDYIERVLAEEWVDDAD</sequence>
<keyword evidence="2" id="KW-1133">Transmembrane helix</keyword>
<name>A0ABR3J248_9AGAR</name>
<evidence type="ECO:0000256" key="1">
    <source>
        <dbReference type="SAM" id="MobiDB-lite"/>
    </source>
</evidence>
<feature type="compositionally biased region" description="Basic and acidic residues" evidence="1">
    <location>
        <begin position="414"/>
        <end position="428"/>
    </location>
</feature>
<protein>
    <submittedName>
        <fullName evidence="3">Uncharacterized protein</fullName>
    </submittedName>
</protein>
<keyword evidence="2" id="KW-0472">Membrane</keyword>
<evidence type="ECO:0000313" key="3">
    <source>
        <dbReference type="EMBL" id="KAL0949668.1"/>
    </source>
</evidence>
<keyword evidence="2" id="KW-0812">Transmembrane</keyword>
<evidence type="ECO:0000313" key="4">
    <source>
        <dbReference type="Proteomes" id="UP001556367"/>
    </source>
</evidence>
<dbReference type="Proteomes" id="UP001556367">
    <property type="component" value="Unassembled WGS sequence"/>
</dbReference>
<dbReference type="EMBL" id="JASNQZ010000012">
    <property type="protein sequence ID" value="KAL0949668.1"/>
    <property type="molecule type" value="Genomic_DNA"/>
</dbReference>
<reference evidence="4" key="1">
    <citation type="submission" date="2024-06" db="EMBL/GenBank/DDBJ databases">
        <title>Multi-omics analyses provide insights into the biosynthesis of the anticancer antibiotic pleurotin in Hohenbuehelia grisea.</title>
        <authorList>
            <person name="Weaver J.A."/>
            <person name="Alberti F."/>
        </authorList>
    </citation>
    <scope>NUCLEOTIDE SEQUENCE [LARGE SCALE GENOMIC DNA]</scope>
    <source>
        <strain evidence="4">T-177</strain>
    </source>
</reference>
<accession>A0ABR3J248</accession>
<evidence type="ECO:0000256" key="2">
    <source>
        <dbReference type="SAM" id="Phobius"/>
    </source>
</evidence>
<feature type="compositionally biased region" description="Pro residues" evidence="1">
    <location>
        <begin position="1"/>
        <end position="13"/>
    </location>
</feature>
<gene>
    <name evidence="3" type="ORF">HGRIS_009706</name>
</gene>